<proteinExistence type="predicted"/>
<comment type="caution">
    <text evidence="1">The sequence shown here is derived from an EMBL/GenBank/DDBJ whole genome shotgun (WGS) entry which is preliminary data.</text>
</comment>
<evidence type="ECO:0000313" key="2">
    <source>
        <dbReference type="Proteomes" id="UP000259570"/>
    </source>
</evidence>
<reference evidence="1 2" key="1">
    <citation type="submission" date="2018-08" db="EMBL/GenBank/DDBJ databases">
        <title>Genome sequencing of X. nasturtii WHRI 8984.</title>
        <authorList>
            <person name="Studholme D.J."/>
            <person name="Mchugh J."/>
            <person name="Vicente J."/>
        </authorList>
    </citation>
    <scope>NUCLEOTIDE SEQUENCE [LARGE SCALE GENOMIC DNA]</scope>
    <source>
        <strain evidence="1 2">WHRI 8984</strain>
    </source>
</reference>
<sequence>MPALRASSPDRRHFWQAFASMTAAIESKAATSEDAQFVGRRAEEILSWHGLENTDEHV</sequence>
<dbReference type="AlphaFoldDB" id="A0A3E1KF40"/>
<accession>A0A3E1KF40</accession>
<organism evidence="1 2">
    <name type="scientific">Xanthomonas nasturtii</name>
    <dbReference type="NCBI Taxonomy" id="1843581"/>
    <lineage>
        <taxon>Bacteria</taxon>
        <taxon>Pseudomonadati</taxon>
        <taxon>Pseudomonadota</taxon>
        <taxon>Gammaproteobacteria</taxon>
        <taxon>Lysobacterales</taxon>
        <taxon>Lysobacteraceae</taxon>
        <taxon>Xanthomonas</taxon>
    </lineage>
</organism>
<protein>
    <submittedName>
        <fullName evidence="1">Uncharacterized protein</fullName>
    </submittedName>
</protein>
<dbReference type="Proteomes" id="UP000259570">
    <property type="component" value="Unassembled WGS sequence"/>
</dbReference>
<name>A0A3E1KF40_9XANT</name>
<gene>
    <name evidence="1" type="ORF">DZD52_20275</name>
</gene>
<evidence type="ECO:0000313" key="1">
    <source>
        <dbReference type="EMBL" id="RFF36793.1"/>
    </source>
</evidence>
<dbReference type="EMBL" id="QUZM01000077">
    <property type="protein sequence ID" value="RFF36793.1"/>
    <property type="molecule type" value="Genomic_DNA"/>
</dbReference>